<organism evidence="3 4">
    <name type="scientific">Dactylosporangium darangshiense</name>
    <dbReference type="NCBI Taxonomy" id="579108"/>
    <lineage>
        <taxon>Bacteria</taxon>
        <taxon>Bacillati</taxon>
        <taxon>Actinomycetota</taxon>
        <taxon>Actinomycetes</taxon>
        <taxon>Micromonosporales</taxon>
        <taxon>Micromonosporaceae</taxon>
        <taxon>Dactylosporangium</taxon>
    </lineage>
</organism>
<keyword evidence="2" id="KW-1133">Transmembrane helix</keyword>
<evidence type="ECO:0000313" key="3">
    <source>
        <dbReference type="EMBL" id="GAA4249735.1"/>
    </source>
</evidence>
<dbReference type="RefSeq" id="WP_345127963.1">
    <property type="nucleotide sequence ID" value="NZ_BAABAT010000008.1"/>
</dbReference>
<accession>A0ABP8D844</accession>
<evidence type="ECO:0000256" key="1">
    <source>
        <dbReference type="SAM" id="MobiDB-lite"/>
    </source>
</evidence>
<evidence type="ECO:0000313" key="4">
    <source>
        <dbReference type="Proteomes" id="UP001500620"/>
    </source>
</evidence>
<dbReference type="Proteomes" id="UP001500620">
    <property type="component" value="Unassembled WGS sequence"/>
</dbReference>
<reference evidence="4" key="1">
    <citation type="journal article" date="2019" name="Int. J. Syst. Evol. Microbiol.">
        <title>The Global Catalogue of Microorganisms (GCM) 10K type strain sequencing project: providing services to taxonomists for standard genome sequencing and annotation.</title>
        <authorList>
            <consortium name="The Broad Institute Genomics Platform"/>
            <consortium name="The Broad Institute Genome Sequencing Center for Infectious Disease"/>
            <person name="Wu L."/>
            <person name="Ma J."/>
        </authorList>
    </citation>
    <scope>NUCLEOTIDE SEQUENCE [LARGE SCALE GENOMIC DNA]</scope>
    <source>
        <strain evidence="4">JCM 17441</strain>
    </source>
</reference>
<keyword evidence="4" id="KW-1185">Reference proteome</keyword>
<protein>
    <submittedName>
        <fullName evidence="3">Uncharacterized protein</fullName>
    </submittedName>
</protein>
<gene>
    <name evidence="3" type="ORF">GCM10022255_035040</name>
</gene>
<feature type="region of interest" description="Disordered" evidence="1">
    <location>
        <begin position="1"/>
        <end position="21"/>
    </location>
</feature>
<proteinExistence type="predicted"/>
<dbReference type="EMBL" id="BAABAT010000008">
    <property type="protein sequence ID" value="GAA4249735.1"/>
    <property type="molecule type" value="Genomic_DNA"/>
</dbReference>
<sequence>MFGRPRPPADDGGPPDPFAMPPVPVGHLLGLAAITLRVLRD</sequence>
<feature type="transmembrane region" description="Helical" evidence="2">
    <location>
        <begin position="20"/>
        <end position="39"/>
    </location>
</feature>
<keyword evidence="2" id="KW-0472">Membrane</keyword>
<keyword evidence="2" id="KW-0812">Transmembrane</keyword>
<name>A0ABP8D844_9ACTN</name>
<comment type="caution">
    <text evidence="3">The sequence shown here is derived from an EMBL/GenBank/DDBJ whole genome shotgun (WGS) entry which is preliminary data.</text>
</comment>
<evidence type="ECO:0000256" key="2">
    <source>
        <dbReference type="SAM" id="Phobius"/>
    </source>
</evidence>